<comment type="caution">
    <text evidence="1">The sequence shown here is derived from an EMBL/GenBank/DDBJ whole genome shotgun (WGS) entry which is preliminary data.</text>
</comment>
<proteinExistence type="predicted"/>
<dbReference type="EMBL" id="AJYB01000050">
    <property type="protein sequence ID" value="EIM05808.1"/>
    <property type="molecule type" value="Genomic_DNA"/>
</dbReference>
<accession>A0AA87IJ28</accession>
<evidence type="ECO:0000313" key="2">
    <source>
        <dbReference type="Proteomes" id="UP000004725"/>
    </source>
</evidence>
<protein>
    <submittedName>
        <fullName evidence="1">Uncharacterized protein</fullName>
    </submittedName>
</protein>
<dbReference type="RefSeq" id="WP_006830809.1">
    <property type="nucleotide sequence ID" value="NZ_AJYB01000050.1"/>
</dbReference>
<gene>
    <name evidence="1" type="ORF">A1A1_14259</name>
</gene>
<evidence type="ECO:0000313" key="1">
    <source>
        <dbReference type="EMBL" id="EIM05808.1"/>
    </source>
</evidence>
<reference evidence="1 2" key="1">
    <citation type="journal article" date="2012" name="J. Bacteriol.">
        <title>Genome Sequence of the Antarctic Psychrophile Bacterium Planococcus antarcticus DSM 14505.</title>
        <authorList>
            <person name="Margolles A."/>
            <person name="Gueimonde M."/>
            <person name="Sanchez B."/>
        </authorList>
    </citation>
    <scope>NUCLEOTIDE SEQUENCE [LARGE SCALE GENOMIC DNA]</scope>
    <source>
        <strain evidence="1 2">DSM 14505</strain>
    </source>
</reference>
<dbReference type="Proteomes" id="UP000004725">
    <property type="component" value="Unassembled WGS sequence"/>
</dbReference>
<sequence>MKKALSLIFLGVGIIVVFYTSDFLITTTNSSDELERYETHDVLVRTYEEVEELEKVSDLVVSVKSTGDKKNHLEMDEEEKYPLYYWTESDFRIQETFKNTLSAEVPEVITVNEPYAFIDENEVLISEGYEITEEDTTYLLFLKKKENEEKYLPIGVYHGKFDMTSNDDSARKIENSFEKEHPDFVKLKNSVKEKYKDKKQ</sequence>
<dbReference type="AlphaFoldDB" id="A0AA87IJ28"/>
<organism evidence="1 2">
    <name type="scientific">Planococcus antarcticus DSM 14505</name>
    <dbReference type="NCBI Taxonomy" id="1185653"/>
    <lineage>
        <taxon>Bacteria</taxon>
        <taxon>Bacillati</taxon>
        <taxon>Bacillota</taxon>
        <taxon>Bacilli</taxon>
        <taxon>Bacillales</taxon>
        <taxon>Caryophanaceae</taxon>
        <taxon>Planococcus</taxon>
    </lineage>
</organism>
<name>A0AA87IJ28_9BACL</name>